<evidence type="ECO:0000313" key="3">
    <source>
        <dbReference type="EMBL" id="SEM88676.1"/>
    </source>
</evidence>
<dbReference type="Pfam" id="PF10442">
    <property type="entry name" value="FIST_C"/>
    <property type="match status" value="1"/>
</dbReference>
<dbReference type="InterPro" id="IPR019494">
    <property type="entry name" value="FIST_C"/>
</dbReference>
<dbReference type="EMBL" id="FOCC01000012">
    <property type="protein sequence ID" value="SEM88676.1"/>
    <property type="molecule type" value="Genomic_DNA"/>
</dbReference>
<evidence type="ECO:0000259" key="1">
    <source>
        <dbReference type="SMART" id="SM00897"/>
    </source>
</evidence>
<evidence type="ECO:0000313" key="4">
    <source>
        <dbReference type="Proteomes" id="UP000182089"/>
    </source>
</evidence>
<comment type="caution">
    <text evidence="3">The sequence shown here is derived from an EMBL/GenBank/DDBJ whole genome shotgun (WGS) entry which is preliminary data.</text>
</comment>
<dbReference type="PANTHER" id="PTHR40252:SF2">
    <property type="entry name" value="BLR0328 PROTEIN"/>
    <property type="match status" value="1"/>
</dbReference>
<dbReference type="PANTHER" id="PTHR40252">
    <property type="entry name" value="BLR0328 PROTEIN"/>
    <property type="match status" value="1"/>
</dbReference>
<dbReference type="Pfam" id="PF08495">
    <property type="entry name" value="FIST"/>
    <property type="match status" value="1"/>
</dbReference>
<protein>
    <submittedName>
        <fullName evidence="3">FIST C domain-containing protein</fullName>
    </submittedName>
</protein>
<gene>
    <name evidence="3" type="ORF">SAMN05216431_11222</name>
</gene>
<dbReference type="InterPro" id="IPR013702">
    <property type="entry name" value="FIST_domain_N"/>
</dbReference>
<reference evidence="3 4" key="1">
    <citation type="submission" date="2016-10" db="EMBL/GenBank/DDBJ databases">
        <authorList>
            <person name="Varghese N."/>
            <person name="Submissions S."/>
        </authorList>
    </citation>
    <scope>NUCLEOTIDE SEQUENCE [LARGE SCALE GENOMIC DNA]</scope>
    <source>
        <strain evidence="3 4">WC1T17</strain>
    </source>
</reference>
<organism evidence="3 4">
    <name type="scientific">Ligilactobacillus ruminis</name>
    <dbReference type="NCBI Taxonomy" id="1623"/>
    <lineage>
        <taxon>Bacteria</taxon>
        <taxon>Bacillati</taxon>
        <taxon>Bacillota</taxon>
        <taxon>Bacilli</taxon>
        <taxon>Lactobacillales</taxon>
        <taxon>Lactobacillaceae</taxon>
        <taxon>Ligilactobacillus</taxon>
    </lineage>
</organism>
<proteinExistence type="predicted"/>
<dbReference type="SMART" id="SM01204">
    <property type="entry name" value="FIST_C"/>
    <property type="match status" value="1"/>
</dbReference>
<sequence>MKTITFNDQSELLTYAKQNRNELVVVFGVYDEVKQAAPSLPSNVVAASTFSQTYGSEKKETGFTGFTVERDICEVVPVADPPILSRHDLKNAYDKVKNNRNAFMYLILDGLSGKEDMVMTSMYFMDRDFKMIGGSAGDLTNGEALIYYGTSRVHHLALFVNNRTRTVVAKENIYRPMGKRVLVTDADPILRTVYTLNEQPAADEYARVLGISVRDLENSFLSHPLGQTFDGDLFINSPQKVNSDGSISFYSEIIPNTFIDVLELGNIDDILEQTQQKFSFKPKTLLTVNCILRDAYFMQAGKWPTIFNSLARLNSNEAGFVSAGEQFKFEHVNQTMVLLGVE</sequence>
<feature type="domain" description="FIST" evidence="1">
    <location>
        <begin position="20"/>
        <end position="200"/>
    </location>
</feature>
<name>A0ABY1AD21_9LACO</name>
<dbReference type="Proteomes" id="UP000182089">
    <property type="component" value="Unassembled WGS sequence"/>
</dbReference>
<dbReference type="SMART" id="SM00897">
    <property type="entry name" value="FIST"/>
    <property type="match status" value="1"/>
</dbReference>
<evidence type="ECO:0000259" key="2">
    <source>
        <dbReference type="SMART" id="SM01204"/>
    </source>
</evidence>
<feature type="domain" description="FIST C-domain" evidence="2">
    <location>
        <begin position="201"/>
        <end position="329"/>
    </location>
</feature>
<accession>A0ABY1AD21</accession>